<sequence length="371" mass="43029">MGKKMRKETKKREAGDEEDDLEEFEEEQSESEEEIITPFHRYELLNGLNQEERNLFREYEKYVDANIAENLVDAVITSSTYLRMEVDNRYENNTPIFEIFMELQEPNVVYFLNLDTSSKAGFAFFIETLLEDMNNIMSLLNRVAQDPTEITGQAPLGFFDQIIGSWFEVQRKWQYLESIFIGSEDIRSQLPEDSKRFDYIDKEFKALLAQMNADRNVPALVGTQIMWTTETNDAFAKVQQRYENALKDYNKKQWQSQLRHRWDSKIDDCFANICDAQFRYDYEYLGNTPRLVITPLTDRCYITLTQSLHLVMGGAPAGPAEQMDYKSIGDIHKGLAQTGAWGCFDEFNRISVEVLSVVAVQVKTSGTARKP</sequence>
<evidence type="ECO:0000313" key="5">
    <source>
        <dbReference type="Proteomes" id="UP001059596"/>
    </source>
</evidence>
<dbReference type="InterPro" id="IPR027417">
    <property type="entry name" value="P-loop_NTPase"/>
</dbReference>
<dbReference type="Pfam" id="PF12774">
    <property type="entry name" value="AAA_6"/>
    <property type="match status" value="2"/>
</dbReference>
<feature type="domain" description="Dynein heavy chain hydrolytic ATP-binding dynein motor region" evidence="3">
    <location>
        <begin position="280"/>
        <end position="320"/>
    </location>
</feature>
<dbReference type="Gene3D" id="1.20.140.100">
    <property type="entry name" value="Dynein heavy chain, N-terminal domain 2"/>
    <property type="match status" value="1"/>
</dbReference>
<evidence type="ECO:0000259" key="3">
    <source>
        <dbReference type="Pfam" id="PF12774"/>
    </source>
</evidence>
<feature type="domain" description="Dynein heavy chain linker" evidence="2">
    <location>
        <begin position="156"/>
        <end position="246"/>
    </location>
</feature>
<dbReference type="InterPro" id="IPR013602">
    <property type="entry name" value="Dynein_heavy_linker"/>
</dbReference>
<name>A0A9P9YBM8_9MUSC</name>
<dbReference type="Gene3D" id="3.40.50.300">
    <property type="entry name" value="P-loop containing nucleotide triphosphate hydrolases"/>
    <property type="match status" value="2"/>
</dbReference>
<feature type="compositionally biased region" description="Acidic residues" evidence="1">
    <location>
        <begin position="15"/>
        <end position="33"/>
    </location>
</feature>
<feature type="domain" description="Dynein heavy chain hydrolytic ATP-binding dynein motor region" evidence="3">
    <location>
        <begin position="321"/>
        <end position="366"/>
    </location>
</feature>
<protein>
    <recommendedName>
        <fullName evidence="6">Dynein heavy chain</fullName>
    </recommendedName>
</protein>
<dbReference type="EMBL" id="JAMKOV010000122">
    <property type="protein sequence ID" value="KAI8033578.1"/>
    <property type="molecule type" value="Genomic_DNA"/>
</dbReference>
<evidence type="ECO:0008006" key="6">
    <source>
        <dbReference type="Google" id="ProtNLM"/>
    </source>
</evidence>
<evidence type="ECO:0000256" key="1">
    <source>
        <dbReference type="SAM" id="MobiDB-lite"/>
    </source>
</evidence>
<proteinExistence type="predicted"/>
<dbReference type="GO" id="GO:0051959">
    <property type="term" value="F:dynein light intermediate chain binding"/>
    <property type="evidence" value="ECO:0007669"/>
    <property type="project" value="InterPro"/>
</dbReference>
<reference evidence="4" key="1">
    <citation type="journal article" date="2023" name="Genome Biol. Evol.">
        <title>Long-read-based Genome Assembly of Drosophila gunungcola Reveals Fewer Chemosensory Genes in Flower-breeding Species.</title>
        <authorList>
            <person name="Negi A."/>
            <person name="Liao B.Y."/>
            <person name="Yeh S.D."/>
        </authorList>
    </citation>
    <scope>NUCLEOTIDE SEQUENCE</scope>
    <source>
        <strain evidence="4">Sukarami</strain>
    </source>
</reference>
<accession>A0A9P9YBM8</accession>
<evidence type="ECO:0000313" key="4">
    <source>
        <dbReference type="EMBL" id="KAI8033578.1"/>
    </source>
</evidence>
<dbReference type="GO" id="GO:0007018">
    <property type="term" value="P:microtubule-based movement"/>
    <property type="evidence" value="ECO:0007669"/>
    <property type="project" value="InterPro"/>
</dbReference>
<gene>
    <name evidence="4" type="ORF">M5D96_013666</name>
</gene>
<dbReference type="GO" id="GO:0005858">
    <property type="term" value="C:axonemal dynein complex"/>
    <property type="evidence" value="ECO:0007669"/>
    <property type="project" value="TreeGrafter"/>
</dbReference>
<dbReference type="GO" id="GO:0005524">
    <property type="term" value="F:ATP binding"/>
    <property type="evidence" value="ECO:0007669"/>
    <property type="project" value="InterPro"/>
</dbReference>
<organism evidence="4 5">
    <name type="scientific">Drosophila gunungcola</name>
    <name type="common">fruit fly</name>
    <dbReference type="NCBI Taxonomy" id="103775"/>
    <lineage>
        <taxon>Eukaryota</taxon>
        <taxon>Metazoa</taxon>
        <taxon>Ecdysozoa</taxon>
        <taxon>Arthropoda</taxon>
        <taxon>Hexapoda</taxon>
        <taxon>Insecta</taxon>
        <taxon>Pterygota</taxon>
        <taxon>Neoptera</taxon>
        <taxon>Endopterygota</taxon>
        <taxon>Diptera</taxon>
        <taxon>Brachycera</taxon>
        <taxon>Muscomorpha</taxon>
        <taxon>Ephydroidea</taxon>
        <taxon>Drosophilidae</taxon>
        <taxon>Drosophila</taxon>
        <taxon>Sophophora</taxon>
    </lineage>
</organism>
<dbReference type="PANTHER" id="PTHR46532">
    <property type="entry name" value="MALE FERTILITY FACTOR KL5"/>
    <property type="match status" value="1"/>
</dbReference>
<dbReference type="AlphaFoldDB" id="A0A9P9YBM8"/>
<evidence type="ECO:0000259" key="2">
    <source>
        <dbReference type="Pfam" id="PF08393"/>
    </source>
</evidence>
<dbReference type="Pfam" id="PF08393">
    <property type="entry name" value="DHC_N2"/>
    <property type="match status" value="1"/>
</dbReference>
<feature type="region of interest" description="Disordered" evidence="1">
    <location>
        <begin position="1"/>
        <end position="33"/>
    </location>
</feature>
<comment type="caution">
    <text evidence="4">The sequence shown here is derived from an EMBL/GenBank/DDBJ whole genome shotgun (WGS) entry which is preliminary data.</text>
</comment>
<dbReference type="InterPro" id="IPR035699">
    <property type="entry name" value="AAA_6"/>
</dbReference>
<keyword evidence="5" id="KW-1185">Reference proteome</keyword>
<dbReference type="InterPro" id="IPR042222">
    <property type="entry name" value="Dynein_2_N"/>
</dbReference>
<dbReference type="PANTHER" id="PTHR46532:SF11">
    <property type="entry name" value="DYNEIN AXONEMAL HEAVY CHAIN 12"/>
    <property type="match status" value="1"/>
</dbReference>
<dbReference type="GO" id="GO:0045505">
    <property type="term" value="F:dynein intermediate chain binding"/>
    <property type="evidence" value="ECO:0007669"/>
    <property type="project" value="InterPro"/>
</dbReference>
<dbReference type="Gene3D" id="1.20.58.1120">
    <property type="match status" value="1"/>
</dbReference>
<dbReference type="Proteomes" id="UP001059596">
    <property type="component" value="Unassembled WGS sequence"/>
</dbReference>
<dbReference type="InterPro" id="IPR026983">
    <property type="entry name" value="DHC"/>
</dbReference>